<sequence length="571" mass="64675">MLHDDISRIQLELVPMIQEIITEWHIIHFLGTTTSESSAAEDFSSQLSSLQIDNNADKRTWTEKLGKCDFTLACYLLSIVDAHSRKERISETIQSDGGEWGILLHLLGCSLLAQAQRGLQGLLKEKKVSEAVRCFFRASAVQGAPQALQSLSYKAGLPHLGFTGYLSAAAWKLHYYQWAMHIFEQYNLSEGACQFALAALEQVDEALGPGDNTTKGDTLNESATTIKGRLWANVFKFTLDLKKYNDAYCAIISNPDEESKYICLRRFIIVLYEHGSFKILCDGQIPFIGLAEKVERELVWKAGRSDVLARPNAFKLLYAFEMQRHDWRRAATYIYLYSAQLRTGAALKNHQHRSLILQERLNGLSAAINALHLVHPAYAWIDPLLEESSVPREHYPTAGNDIQAQRLQSYVNIEKLENEFVLVSAEYLLSLANINWTFTGNESPPPDMVDVLVQAELYDMAFTVILKFWKGSVLKRNNLRPHGLLLTSSKDEVVIHGSTDMVPPAQRSKGNTQWESLEIYLVRTATFIFQLFELSVIGEKDFVLTFQIDIWDICYHSMPLQYSVLTFGQCS</sequence>
<dbReference type="Proteomes" id="UP000585474">
    <property type="component" value="Unassembled WGS sequence"/>
</dbReference>
<gene>
    <name evidence="2" type="ORF">Acr_09g0008110</name>
</gene>
<evidence type="ECO:0000259" key="1">
    <source>
        <dbReference type="Pfam" id="PF23354"/>
    </source>
</evidence>
<evidence type="ECO:0000313" key="3">
    <source>
        <dbReference type="Proteomes" id="UP000585474"/>
    </source>
</evidence>
<dbReference type="AlphaFoldDB" id="A0A7J0F6Q1"/>
<dbReference type="GO" id="GO:0005643">
    <property type="term" value="C:nuclear pore"/>
    <property type="evidence" value="ECO:0007669"/>
    <property type="project" value="TreeGrafter"/>
</dbReference>
<dbReference type="PANTHER" id="PTHR21286:SF0">
    <property type="entry name" value="NUCLEAR PORE COMPLEX PROTEIN NUP160"/>
    <property type="match status" value="1"/>
</dbReference>
<feature type="domain" description="NUP160 middle TPR" evidence="1">
    <location>
        <begin position="122"/>
        <end position="373"/>
    </location>
</feature>
<name>A0A7J0F6Q1_9ERIC</name>
<dbReference type="GO" id="GO:0017056">
    <property type="term" value="F:structural constituent of nuclear pore"/>
    <property type="evidence" value="ECO:0007669"/>
    <property type="project" value="TreeGrafter"/>
</dbReference>
<dbReference type="OrthoDB" id="67716at2759"/>
<comment type="caution">
    <text evidence="2">The sequence shown here is derived from an EMBL/GenBank/DDBJ whole genome shotgun (WGS) entry which is preliminary data.</text>
</comment>
<dbReference type="InterPro" id="IPR021717">
    <property type="entry name" value="Nucleoporin_Nup160"/>
</dbReference>
<keyword evidence="3" id="KW-1185">Reference proteome</keyword>
<reference evidence="2 3" key="1">
    <citation type="submission" date="2019-07" db="EMBL/GenBank/DDBJ databases">
        <title>De Novo Assembly of kiwifruit Actinidia rufa.</title>
        <authorList>
            <person name="Sugita-Konishi S."/>
            <person name="Sato K."/>
            <person name="Mori E."/>
            <person name="Abe Y."/>
            <person name="Kisaki G."/>
            <person name="Hamano K."/>
            <person name="Suezawa K."/>
            <person name="Otani M."/>
            <person name="Fukuda T."/>
            <person name="Manabe T."/>
            <person name="Gomi K."/>
            <person name="Tabuchi M."/>
            <person name="Akimitsu K."/>
            <person name="Kataoka I."/>
        </authorList>
    </citation>
    <scope>NUCLEOTIDE SEQUENCE [LARGE SCALE GENOMIC DNA]</scope>
    <source>
        <strain evidence="3">cv. Fuchu</strain>
    </source>
</reference>
<evidence type="ECO:0000313" key="2">
    <source>
        <dbReference type="EMBL" id="GFY94365.1"/>
    </source>
</evidence>
<dbReference type="PANTHER" id="PTHR21286">
    <property type="entry name" value="NUCLEAR PORE COMPLEX PROTEIN NUP160"/>
    <property type="match status" value="1"/>
</dbReference>
<dbReference type="InterPro" id="IPR056535">
    <property type="entry name" value="TPR_NUP160_M"/>
</dbReference>
<accession>A0A7J0F6Q1</accession>
<dbReference type="EMBL" id="BJWL01000009">
    <property type="protein sequence ID" value="GFY94365.1"/>
    <property type="molecule type" value="Genomic_DNA"/>
</dbReference>
<proteinExistence type="predicted"/>
<dbReference type="Pfam" id="PF23354">
    <property type="entry name" value="TPR_NUP160_120_M"/>
    <property type="match status" value="1"/>
</dbReference>
<protein>
    <submittedName>
        <fullName evidence="2">Similar to SUPPRESSOR OF AUXIN RESISTANCE1</fullName>
    </submittedName>
</protein>
<organism evidence="2 3">
    <name type="scientific">Actinidia rufa</name>
    <dbReference type="NCBI Taxonomy" id="165716"/>
    <lineage>
        <taxon>Eukaryota</taxon>
        <taxon>Viridiplantae</taxon>
        <taxon>Streptophyta</taxon>
        <taxon>Embryophyta</taxon>
        <taxon>Tracheophyta</taxon>
        <taxon>Spermatophyta</taxon>
        <taxon>Magnoliopsida</taxon>
        <taxon>eudicotyledons</taxon>
        <taxon>Gunneridae</taxon>
        <taxon>Pentapetalae</taxon>
        <taxon>asterids</taxon>
        <taxon>Ericales</taxon>
        <taxon>Actinidiaceae</taxon>
        <taxon>Actinidia</taxon>
    </lineage>
</organism>